<dbReference type="AlphaFoldDB" id="A0A316U8Z9"/>
<feature type="compositionally biased region" description="Basic and acidic residues" evidence="1">
    <location>
        <begin position="124"/>
        <end position="137"/>
    </location>
</feature>
<evidence type="ECO:0000313" key="3">
    <source>
        <dbReference type="EMBL" id="PWN21308.1"/>
    </source>
</evidence>
<dbReference type="GeneID" id="37016617"/>
<protein>
    <recommendedName>
        <fullName evidence="5">Late embryogenesis abundant protein LEA-2 subgroup domain-containing protein</fullName>
    </recommendedName>
</protein>
<dbReference type="Proteomes" id="UP000245942">
    <property type="component" value="Unassembled WGS sequence"/>
</dbReference>
<sequence length="466" mass="50754">MSGPRTPSQPFSAADSYAQLYDVAATSSATSAHHVSAQRSQNTAGPSRSPSALLAERYRANEASSQAGKGSFGQKSGAHALAGTSGHLDTYSSQKYDEEDEEEDDDWDVYDDFNNYDRSAAVTSHRDVSPDVRRESSHSSPLLTPYCDNNAPKNHVAPGEYRQSTLLDSASFGFDVKNSDPRSSTFVPASMEFEKEQKHRSVDSRLTLATPVTTPMYEKLEEGEEAGIELATVPGLGDEYTDAEKVQMTRKYRGQAKRSRKKEAAKRWGKGEYKICGWLSPRVAVFAAFAIVSCFAVMLYFVVPRVPSLSFNSTDPLVAVPNSSGMSTHYAPTNWSMTMDLALRGNNEGGWIPSYVSKMEAVVTEVTTSKKIGSGRLSDLSFPGRSQKTFSLPVQFAYSSLNVSGDATFLAVYDACQHQTSGGSARPNLNLAVEITMYIRGLVGGKVSSTRINTACPFELEWSQSI</sequence>
<evidence type="ECO:0000313" key="4">
    <source>
        <dbReference type="Proteomes" id="UP000245942"/>
    </source>
</evidence>
<evidence type="ECO:0000256" key="1">
    <source>
        <dbReference type="SAM" id="MobiDB-lite"/>
    </source>
</evidence>
<keyword evidence="2" id="KW-0472">Membrane</keyword>
<feature type="compositionally biased region" description="Polar residues" evidence="1">
    <location>
        <begin position="38"/>
        <end position="50"/>
    </location>
</feature>
<name>A0A316U8Z9_9BASI</name>
<reference evidence="3 4" key="1">
    <citation type="journal article" date="2018" name="Mol. Biol. Evol.">
        <title>Broad Genomic Sampling Reveals a Smut Pathogenic Ancestry of the Fungal Clade Ustilaginomycotina.</title>
        <authorList>
            <person name="Kijpornyongpan T."/>
            <person name="Mondo S.J."/>
            <person name="Barry K."/>
            <person name="Sandor L."/>
            <person name="Lee J."/>
            <person name="Lipzen A."/>
            <person name="Pangilinan J."/>
            <person name="LaButti K."/>
            <person name="Hainaut M."/>
            <person name="Henrissat B."/>
            <person name="Grigoriev I.V."/>
            <person name="Spatafora J.W."/>
            <person name="Aime M.C."/>
        </authorList>
    </citation>
    <scope>NUCLEOTIDE SEQUENCE [LARGE SCALE GENOMIC DNA]</scope>
    <source>
        <strain evidence="3 4">MCA 4718</strain>
    </source>
</reference>
<accession>A0A316U8Z9</accession>
<feature type="compositionally biased region" description="Low complexity" evidence="1">
    <location>
        <begin position="25"/>
        <end position="37"/>
    </location>
</feature>
<dbReference type="RefSeq" id="XP_025348468.1">
    <property type="nucleotide sequence ID" value="XM_025494883.1"/>
</dbReference>
<gene>
    <name evidence="3" type="ORF">BCV69DRAFT_311829</name>
</gene>
<feature type="transmembrane region" description="Helical" evidence="2">
    <location>
        <begin position="283"/>
        <end position="303"/>
    </location>
</feature>
<evidence type="ECO:0008006" key="5">
    <source>
        <dbReference type="Google" id="ProtNLM"/>
    </source>
</evidence>
<feature type="region of interest" description="Disordered" evidence="1">
    <location>
        <begin position="25"/>
        <end position="157"/>
    </location>
</feature>
<dbReference type="OrthoDB" id="5582002at2759"/>
<evidence type="ECO:0000256" key="2">
    <source>
        <dbReference type="SAM" id="Phobius"/>
    </source>
</evidence>
<keyword evidence="4" id="KW-1185">Reference proteome</keyword>
<dbReference type="STRING" id="1684307.A0A316U8Z9"/>
<organism evidence="3 4">
    <name type="scientific">Pseudomicrostroma glucosiphilum</name>
    <dbReference type="NCBI Taxonomy" id="1684307"/>
    <lineage>
        <taxon>Eukaryota</taxon>
        <taxon>Fungi</taxon>
        <taxon>Dikarya</taxon>
        <taxon>Basidiomycota</taxon>
        <taxon>Ustilaginomycotina</taxon>
        <taxon>Exobasidiomycetes</taxon>
        <taxon>Microstromatales</taxon>
        <taxon>Microstromatales incertae sedis</taxon>
        <taxon>Pseudomicrostroma</taxon>
    </lineage>
</organism>
<keyword evidence="2" id="KW-1133">Transmembrane helix</keyword>
<proteinExistence type="predicted"/>
<keyword evidence="2" id="KW-0812">Transmembrane</keyword>
<dbReference type="EMBL" id="KZ819325">
    <property type="protein sequence ID" value="PWN21308.1"/>
    <property type="molecule type" value="Genomic_DNA"/>
</dbReference>
<feature type="compositionally biased region" description="Acidic residues" evidence="1">
    <location>
        <begin position="97"/>
        <end position="111"/>
    </location>
</feature>